<comment type="similarity">
    <text evidence="2">Belongs to the THAP1 family.</text>
</comment>
<dbReference type="GO" id="GO:0008270">
    <property type="term" value="F:zinc ion binding"/>
    <property type="evidence" value="ECO:0007669"/>
    <property type="project" value="UniProtKB-KW"/>
</dbReference>
<keyword evidence="10" id="KW-0539">Nucleus</keyword>
<evidence type="ECO:0000256" key="6">
    <source>
        <dbReference type="ARBA" id="ARBA00023015"/>
    </source>
</evidence>
<dbReference type="InterPro" id="IPR026516">
    <property type="entry name" value="THAP1/10"/>
</dbReference>
<keyword evidence="8 12" id="KW-0238">DNA-binding</keyword>
<evidence type="ECO:0000256" key="13">
    <source>
        <dbReference type="SAM" id="MobiDB-lite"/>
    </source>
</evidence>
<dbReference type="PANTHER" id="PTHR46600:SF1">
    <property type="entry name" value="THAP DOMAIN-CONTAINING PROTEIN 1"/>
    <property type="match status" value="1"/>
</dbReference>
<evidence type="ECO:0000256" key="5">
    <source>
        <dbReference type="ARBA" id="ARBA00022833"/>
    </source>
</evidence>
<dbReference type="AlphaFoldDB" id="A0AA38HY72"/>
<comment type="subcellular location">
    <subcellularLocation>
        <location evidence="1">Nucleus</location>
        <location evidence="1">Nucleoplasm</location>
    </subcellularLocation>
</comment>
<dbReference type="PANTHER" id="PTHR46600">
    <property type="entry name" value="THAP DOMAIN-CONTAINING"/>
    <property type="match status" value="1"/>
</dbReference>
<evidence type="ECO:0000256" key="1">
    <source>
        <dbReference type="ARBA" id="ARBA00004642"/>
    </source>
</evidence>
<protein>
    <recommendedName>
        <fullName evidence="14">THAP-type domain-containing protein</fullName>
    </recommendedName>
</protein>
<accession>A0AA38HY72</accession>
<evidence type="ECO:0000259" key="14">
    <source>
        <dbReference type="PROSITE" id="PS50950"/>
    </source>
</evidence>
<dbReference type="SUPFAM" id="SSF57716">
    <property type="entry name" value="Glucocorticoid receptor-like (DNA-binding domain)"/>
    <property type="match status" value="1"/>
</dbReference>
<reference evidence="15" key="1">
    <citation type="journal article" date="2023" name="G3 (Bethesda)">
        <title>Whole genome assemblies of Zophobas morio and Tenebrio molitor.</title>
        <authorList>
            <person name="Kaur S."/>
            <person name="Stinson S.A."/>
            <person name="diCenzo G.C."/>
        </authorList>
    </citation>
    <scope>NUCLEOTIDE SEQUENCE</scope>
    <source>
        <strain evidence="15">QUZm001</strain>
    </source>
</reference>
<evidence type="ECO:0000256" key="3">
    <source>
        <dbReference type="ARBA" id="ARBA00022723"/>
    </source>
</evidence>
<keyword evidence="9" id="KW-0804">Transcription</keyword>
<evidence type="ECO:0000256" key="7">
    <source>
        <dbReference type="ARBA" id="ARBA00023054"/>
    </source>
</evidence>
<evidence type="ECO:0000256" key="2">
    <source>
        <dbReference type="ARBA" id="ARBA00006177"/>
    </source>
</evidence>
<feature type="compositionally biased region" description="Basic and acidic residues" evidence="13">
    <location>
        <begin position="154"/>
        <end position="166"/>
    </location>
</feature>
<comment type="caution">
    <text evidence="15">The sequence shown here is derived from an EMBL/GenBank/DDBJ whole genome shotgun (WGS) entry which is preliminary data.</text>
</comment>
<dbReference type="Gene3D" id="6.20.210.20">
    <property type="entry name" value="THAP domain"/>
    <property type="match status" value="1"/>
</dbReference>
<keyword evidence="4 12" id="KW-0863">Zinc-finger</keyword>
<keyword evidence="16" id="KW-1185">Reference proteome</keyword>
<evidence type="ECO:0000256" key="11">
    <source>
        <dbReference type="ARBA" id="ARBA00023306"/>
    </source>
</evidence>
<feature type="domain" description="THAP-type" evidence="14">
    <location>
        <begin position="25"/>
        <end position="115"/>
    </location>
</feature>
<keyword evidence="3" id="KW-0479">Metal-binding</keyword>
<evidence type="ECO:0000256" key="4">
    <source>
        <dbReference type="ARBA" id="ARBA00022771"/>
    </source>
</evidence>
<evidence type="ECO:0000256" key="10">
    <source>
        <dbReference type="ARBA" id="ARBA00023242"/>
    </source>
</evidence>
<evidence type="ECO:0000256" key="12">
    <source>
        <dbReference type="PROSITE-ProRule" id="PRU00309"/>
    </source>
</evidence>
<dbReference type="GO" id="GO:0043565">
    <property type="term" value="F:sequence-specific DNA binding"/>
    <property type="evidence" value="ECO:0007669"/>
    <property type="project" value="InterPro"/>
</dbReference>
<organism evidence="15 16">
    <name type="scientific">Zophobas morio</name>
    <dbReference type="NCBI Taxonomy" id="2755281"/>
    <lineage>
        <taxon>Eukaryota</taxon>
        <taxon>Metazoa</taxon>
        <taxon>Ecdysozoa</taxon>
        <taxon>Arthropoda</taxon>
        <taxon>Hexapoda</taxon>
        <taxon>Insecta</taxon>
        <taxon>Pterygota</taxon>
        <taxon>Neoptera</taxon>
        <taxon>Endopterygota</taxon>
        <taxon>Coleoptera</taxon>
        <taxon>Polyphaga</taxon>
        <taxon>Cucujiformia</taxon>
        <taxon>Tenebrionidae</taxon>
        <taxon>Zophobas</taxon>
    </lineage>
</organism>
<proteinExistence type="inferred from homology"/>
<name>A0AA38HY72_9CUCU</name>
<keyword evidence="5" id="KW-0862">Zinc</keyword>
<feature type="region of interest" description="Disordered" evidence="13">
    <location>
        <begin position="144"/>
        <end position="166"/>
    </location>
</feature>
<evidence type="ECO:0000313" key="16">
    <source>
        <dbReference type="Proteomes" id="UP001168821"/>
    </source>
</evidence>
<dbReference type="InterPro" id="IPR038441">
    <property type="entry name" value="THAP_Znf_sf"/>
</dbReference>
<dbReference type="SMART" id="SM00980">
    <property type="entry name" value="THAP"/>
    <property type="match status" value="1"/>
</dbReference>
<dbReference type="PROSITE" id="PS50950">
    <property type="entry name" value="ZF_THAP"/>
    <property type="match status" value="1"/>
</dbReference>
<keyword evidence="7" id="KW-0175">Coiled coil</keyword>
<evidence type="ECO:0000256" key="8">
    <source>
        <dbReference type="ARBA" id="ARBA00023125"/>
    </source>
</evidence>
<dbReference type="Pfam" id="PF05485">
    <property type="entry name" value="THAP"/>
    <property type="match status" value="1"/>
</dbReference>
<evidence type="ECO:0000313" key="15">
    <source>
        <dbReference type="EMBL" id="KAJ3646618.1"/>
    </source>
</evidence>
<dbReference type="EMBL" id="JALNTZ010000007">
    <property type="protein sequence ID" value="KAJ3646618.1"/>
    <property type="molecule type" value="Genomic_DNA"/>
</dbReference>
<dbReference type="GO" id="GO:0005654">
    <property type="term" value="C:nucleoplasm"/>
    <property type="evidence" value="ECO:0007669"/>
    <property type="project" value="UniProtKB-SubCell"/>
</dbReference>
<gene>
    <name evidence="15" type="ORF">Zmor_024197</name>
</gene>
<sequence length="311" mass="35622">MSKSDSKNCVTEIAQLSLCEVLCKMGRTCIVCKSSRISGKKPKSFFKPPSFPEKRKIWEKNLNRALKNSNYICEFHFKEEDIVREKVFYRKDNTVLTKVPLKSTRLVDHAVPFSSQPPSSGPFEKRSSCENNVLEKSESLEKRPFTENVVEGTKPSEKRSRENRLTEKKTRYNPAEIYTTVSNAEILLPSAWSKVLLDTGDIVFATFTINKLSNVITKKEVRLSKDGKITFWCYGKQIEIDEIVMTADDLRRTICSFDDSVICKGIGVLDSKSDYRNLTIDVKGTHRHKSCPMILQENDLYVCEFCQDLNV</sequence>
<dbReference type="InterPro" id="IPR006612">
    <property type="entry name" value="THAP_Znf"/>
</dbReference>
<keyword evidence="11" id="KW-0131">Cell cycle</keyword>
<evidence type="ECO:0000256" key="9">
    <source>
        <dbReference type="ARBA" id="ARBA00023163"/>
    </source>
</evidence>
<dbReference type="Proteomes" id="UP001168821">
    <property type="component" value="Unassembled WGS sequence"/>
</dbReference>
<keyword evidence="6" id="KW-0805">Transcription regulation</keyword>